<sequence length="267" mass="28862">MNRNGLLGLVTAVVVNSALEQAMADKEMAQKQEDDKKRKTVKQLRKLFIRLDEDASGQVTMEEIGGIAEEDKQMLSTMLGVSDPLELFRALDTDGSGEVDIEEFCNGIWQVCISKTPIEIKRVEKMVEAMRHQLRVSESVMAEMVKDLGKLKVQVDEKVGHLSSSQLVAVSEDPKAGGLGCADGRRTEEKLAEKPSISKSASRGSNGSFPWDQASSMSQVRADRDGQLASGIQSCVREAVGAALRDLWPGGAFPAAAHGGFGAQVRT</sequence>
<keyword evidence="1" id="KW-0106">Calcium</keyword>
<evidence type="ECO:0000259" key="4">
    <source>
        <dbReference type="PROSITE" id="PS50222"/>
    </source>
</evidence>
<reference evidence="5" key="1">
    <citation type="submission" date="2023-10" db="EMBL/GenBank/DDBJ databases">
        <authorList>
            <person name="Chen Y."/>
            <person name="Shah S."/>
            <person name="Dougan E. K."/>
            <person name="Thang M."/>
            <person name="Chan C."/>
        </authorList>
    </citation>
    <scope>NUCLEOTIDE SEQUENCE [LARGE SCALE GENOMIC DNA]</scope>
</reference>
<evidence type="ECO:0000313" key="5">
    <source>
        <dbReference type="EMBL" id="CAK0798872.1"/>
    </source>
</evidence>
<feature type="region of interest" description="Disordered" evidence="2">
    <location>
        <begin position="188"/>
        <end position="224"/>
    </location>
</feature>
<evidence type="ECO:0000313" key="6">
    <source>
        <dbReference type="Proteomes" id="UP001189429"/>
    </source>
</evidence>
<dbReference type="InterPro" id="IPR011992">
    <property type="entry name" value="EF-hand-dom_pair"/>
</dbReference>
<gene>
    <name evidence="5" type="ORF">PCOR1329_LOCUS7515</name>
</gene>
<organism evidence="5 6">
    <name type="scientific">Prorocentrum cordatum</name>
    <dbReference type="NCBI Taxonomy" id="2364126"/>
    <lineage>
        <taxon>Eukaryota</taxon>
        <taxon>Sar</taxon>
        <taxon>Alveolata</taxon>
        <taxon>Dinophyceae</taxon>
        <taxon>Prorocentrales</taxon>
        <taxon>Prorocentraceae</taxon>
        <taxon>Prorocentrum</taxon>
    </lineage>
</organism>
<dbReference type="SMART" id="SM00054">
    <property type="entry name" value="EFh"/>
    <property type="match status" value="2"/>
</dbReference>
<dbReference type="Proteomes" id="UP001189429">
    <property type="component" value="Unassembled WGS sequence"/>
</dbReference>
<feature type="compositionally biased region" description="Polar residues" evidence="2">
    <location>
        <begin position="197"/>
        <end position="219"/>
    </location>
</feature>
<dbReference type="CDD" id="cd00051">
    <property type="entry name" value="EFh"/>
    <property type="match status" value="1"/>
</dbReference>
<dbReference type="PROSITE" id="PS00018">
    <property type="entry name" value="EF_HAND_1"/>
    <property type="match status" value="2"/>
</dbReference>
<accession>A0ABN9Q3R3</accession>
<evidence type="ECO:0000256" key="2">
    <source>
        <dbReference type="SAM" id="MobiDB-lite"/>
    </source>
</evidence>
<protein>
    <recommendedName>
        <fullName evidence="4">EF-hand domain-containing protein</fullName>
    </recommendedName>
</protein>
<feature type="domain" description="EF-hand" evidence="4">
    <location>
        <begin position="79"/>
        <end position="114"/>
    </location>
</feature>
<evidence type="ECO:0000256" key="1">
    <source>
        <dbReference type="ARBA" id="ARBA00022837"/>
    </source>
</evidence>
<dbReference type="EMBL" id="CAUYUJ010002036">
    <property type="protein sequence ID" value="CAK0798872.1"/>
    <property type="molecule type" value="Genomic_DNA"/>
</dbReference>
<dbReference type="InterPro" id="IPR002048">
    <property type="entry name" value="EF_hand_dom"/>
</dbReference>
<feature type="signal peptide" evidence="3">
    <location>
        <begin position="1"/>
        <end position="24"/>
    </location>
</feature>
<proteinExistence type="predicted"/>
<keyword evidence="6" id="KW-1185">Reference proteome</keyword>
<dbReference type="PROSITE" id="PS50222">
    <property type="entry name" value="EF_HAND_2"/>
    <property type="match status" value="2"/>
</dbReference>
<feature type="chain" id="PRO_5046178983" description="EF-hand domain-containing protein" evidence="3">
    <location>
        <begin position="25"/>
        <end position="267"/>
    </location>
</feature>
<evidence type="ECO:0000256" key="3">
    <source>
        <dbReference type="SAM" id="SignalP"/>
    </source>
</evidence>
<dbReference type="SUPFAM" id="SSF47473">
    <property type="entry name" value="EF-hand"/>
    <property type="match status" value="1"/>
</dbReference>
<dbReference type="Gene3D" id="1.10.238.10">
    <property type="entry name" value="EF-hand"/>
    <property type="match status" value="1"/>
</dbReference>
<name>A0ABN9Q3R3_9DINO</name>
<feature type="domain" description="EF-hand" evidence="4">
    <location>
        <begin position="39"/>
        <end position="74"/>
    </location>
</feature>
<dbReference type="InterPro" id="IPR018247">
    <property type="entry name" value="EF_Hand_1_Ca_BS"/>
</dbReference>
<dbReference type="Pfam" id="PF13202">
    <property type="entry name" value="EF-hand_5"/>
    <property type="match status" value="1"/>
</dbReference>
<comment type="caution">
    <text evidence="5">The sequence shown here is derived from an EMBL/GenBank/DDBJ whole genome shotgun (WGS) entry which is preliminary data.</text>
</comment>
<keyword evidence="3" id="KW-0732">Signal</keyword>